<keyword evidence="5" id="KW-0833">Ubl conjugation pathway</keyword>
<evidence type="ECO:0008006" key="14">
    <source>
        <dbReference type="Google" id="ProtNLM"/>
    </source>
</evidence>
<dbReference type="InterPro" id="IPR017907">
    <property type="entry name" value="Znf_RING_CS"/>
</dbReference>
<dbReference type="GO" id="GO:0016567">
    <property type="term" value="P:protein ubiquitination"/>
    <property type="evidence" value="ECO:0007669"/>
    <property type="project" value="InterPro"/>
</dbReference>
<feature type="domain" description="RING-type" evidence="11">
    <location>
        <begin position="348"/>
        <end position="522"/>
    </location>
</feature>
<evidence type="ECO:0000256" key="4">
    <source>
        <dbReference type="ARBA" id="ARBA00022771"/>
    </source>
</evidence>
<keyword evidence="2" id="KW-0479">Metal-binding</keyword>
<dbReference type="InterPro" id="IPR001841">
    <property type="entry name" value="Znf_RING"/>
</dbReference>
<reference evidence="12 13" key="1">
    <citation type="submission" date="2014-04" db="EMBL/GenBank/DDBJ databases">
        <authorList>
            <consortium name="DOE Joint Genome Institute"/>
            <person name="Kuo A."/>
            <person name="Tarkka M."/>
            <person name="Buscot F."/>
            <person name="Kohler A."/>
            <person name="Nagy L.G."/>
            <person name="Floudas D."/>
            <person name="Copeland A."/>
            <person name="Barry K.W."/>
            <person name="Cichocki N."/>
            <person name="Veneault-Fourrey C."/>
            <person name="LaButti K."/>
            <person name="Lindquist E.A."/>
            <person name="Lipzen A."/>
            <person name="Lundell T."/>
            <person name="Morin E."/>
            <person name="Murat C."/>
            <person name="Sun H."/>
            <person name="Tunlid A."/>
            <person name="Henrissat B."/>
            <person name="Grigoriev I.V."/>
            <person name="Hibbett D.S."/>
            <person name="Martin F."/>
            <person name="Nordberg H.P."/>
            <person name="Cantor M.N."/>
            <person name="Hua S.X."/>
        </authorList>
    </citation>
    <scope>NUCLEOTIDE SEQUENCE [LARGE SCALE GENOMIC DNA]</scope>
    <source>
        <strain evidence="12 13">F 1598</strain>
    </source>
</reference>
<evidence type="ECO:0000256" key="6">
    <source>
        <dbReference type="ARBA" id="ARBA00022833"/>
    </source>
</evidence>
<dbReference type="Pfam" id="PF00097">
    <property type="entry name" value="zf-C3HC4"/>
    <property type="match status" value="1"/>
</dbReference>
<feature type="domain" description="RING-type" evidence="10">
    <location>
        <begin position="352"/>
        <end position="399"/>
    </location>
</feature>
<dbReference type="InParanoid" id="A0A0C3GLB0"/>
<evidence type="ECO:0000256" key="5">
    <source>
        <dbReference type="ARBA" id="ARBA00022786"/>
    </source>
</evidence>
<dbReference type="GO" id="GO:0008270">
    <property type="term" value="F:zinc ion binding"/>
    <property type="evidence" value="ECO:0007669"/>
    <property type="project" value="UniProtKB-KW"/>
</dbReference>
<dbReference type="AlphaFoldDB" id="A0A0C3GLB0"/>
<dbReference type="SUPFAM" id="SSF57850">
    <property type="entry name" value="RING/U-box"/>
    <property type="match status" value="1"/>
</dbReference>
<keyword evidence="3" id="KW-0677">Repeat</keyword>
<keyword evidence="4 7" id="KW-0863">Zinc-finger</keyword>
<evidence type="ECO:0000256" key="8">
    <source>
        <dbReference type="SAM" id="Coils"/>
    </source>
</evidence>
<dbReference type="InterPro" id="IPR044066">
    <property type="entry name" value="TRIAD_supradom"/>
</dbReference>
<evidence type="ECO:0000313" key="12">
    <source>
        <dbReference type="EMBL" id="KIM92369.1"/>
    </source>
</evidence>
<feature type="compositionally biased region" description="Basic and acidic residues" evidence="9">
    <location>
        <begin position="324"/>
        <end position="335"/>
    </location>
</feature>
<protein>
    <recommendedName>
        <fullName evidence="14">RING-type domain-containing protein</fullName>
    </recommendedName>
</protein>
<dbReference type="STRING" id="765440.A0A0C3GLB0"/>
<dbReference type="InterPro" id="IPR013083">
    <property type="entry name" value="Znf_RING/FYVE/PHD"/>
</dbReference>
<keyword evidence="1" id="KW-0808">Transferase</keyword>
<evidence type="ECO:0000256" key="1">
    <source>
        <dbReference type="ARBA" id="ARBA00022679"/>
    </source>
</evidence>
<dbReference type="Proteomes" id="UP000054166">
    <property type="component" value="Unassembled WGS sequence"/>
</dbReference>
<dbReference type="InterPro" id="IPR031127">
    <property type="entry name" value="E3_UB_ligase_RBR"/>
</dbReference>
<dbReference type="OrthoDB" id="1431934at2759"/>
<dbReference type="Gene3D" id="3.30.40.10">
    <property type="entry name" value="Zinc/RING finger domain, C3HC4 (zinc finger)"/>
    <property type="match status" value="1"/>
</dbReference>
<evidence type="ECO:0000256" key="3">
    <source>
        <dbReference type="ARBA" id="ARBA00022737"/>
    </source>
</evidence>
<evidence type="ECO:0000259" key="11">
    <source>
        <dbReference type="PROSITE" id="PS51873"/>
    </source>
</evidence>
<keyword evidence="6" id="KW-0862">Zinc</keyword>
<evidence type="ECO:0000259" key="10">
    <source>
        <dbReference type="PROSITE" id="PS50089"/>
    </source>
</evidence>
<dbReference type="PROSITE" id="PS00518">
    <property type="entry name" value="ZF_RING_1"/>
    <property type="match status" value="1"/>
</dbReference>
<reference evidence="13" key="2">
    <citation type="submission" date="2015-01" db="EMBL/GenBank/DDBJ databases">
        <title>Evolutionary Origins and Diversification of the Mycorrhizal Mutualists.</title>
        <authorList>
            <consortium name="DOE Joint Genome Institute"/>
            <consortium name="Mycorrhizal Genomics Consortium"/>
            <person name="Kohler A."/>
            <person name="Kuo A."/>
            <person name="Nagy L.G."/>
            <person name="Floudas D."/>
            <person name="Copeland A."/>
            <person name="Barry K.W."/>
            <person name="Cichocki N."/>
            <person name="Veneault-Fourrey C."/>
            <person name="LaButti K."/>
            <person name="Lindquist E.A."/>
            <person name="Lipzen A."/>
            <person name="Lundell T."/>
            <person name="Morin E."/>
            <person name="Murat C."/>
            <person name="Riley R."/>
            <person name="Ohm R."/>
            <person name="Sun H."/>
            <person name="Tunlid A."/>
            <person name="Henrissat B."/>
            <person name="Grigoriev I.V."/>
            <person name="Hibbett D.S."/>
            <person name="Martin F."/>
        </authorList>
    </citation>
    <scope>NUCLEOTIDE SEQUENCE [LARGE SCALE GENOMIC DNA]</scope>
    <source>
        <strain evidence="13">F 1598</strain>
    </source>
</reference>
<dbReference type="EMBL" id="KN832970">
    <property type="protein sequence ID" value="KIM92369.1"/>
    <property type="molecule type" value="Genomic_DNA"/>
</dbReference>
<sequence>MSTIQDNDEADALIQQILNGAEHIVSYPGTSQYGGREGISACGLASLNFARVIFEKEAGGSCDDILQTVIASETAHEVTAICAGATFNSHLEVEDISRVPLFDQTLKLVSTKYGRPSLTQFTNLLQALETIDTSCAVIITRPPEIIACMKLVVHSTDVFVIFDSHSRPDHPDGAVFILNTSVHRTAARLVDILPVDRRLVSDNDLQWQAQLLANFSGHILVSSGQIPVALTQTITECSLTILALRAEVSDLKLQNSVLTSENKRLESELQTENKRRDERMKLLSSFNYRDSSNHFPRPASTRLNNAVAGPSRSNHYKVAQKAPKQREIEKNDRHLPAQKDRPAKTIRKQFECRICMEEHLQDNVAHIDSCGHRFCRECVRSYVAFKLSENRFPVLCPVCMTEHKGEPGVVTNGLVQQIGITEKQYNTWVELEMAQFSVLLHCRECKRSTFVDKQDFETMKILFCPLPDCPHIWCKACQQSIALGGPEHSCDGSSELDSLMKERGWKYCPSLFLFPPYPAVLL</sequence>
<dbReference type="HOGENOM" id="CLU_011917_1_0_1"/>
<accession>A0A0C3GLB0</accession>
<evidence type="ECO:0000256" key="7">
    <source>
        <dbReference type="PROSITE-ProRule" id="PRU00175"/>
    </source>
</evidence>
<proteinExistence type="predicted"/>
<dbReference type="InterPro" id="IPR018957">
    <property type="entry name" value="Znf_C3HC4_RING-type"/>
</dbReference>
<dbReference type="PROSITE" id="PS51873">
    <property type="entry name" value="TRIAD"/>
    <property type="match status" value="1"/>
</dbReference>
<organism evidence="12 13">
    <name type="scientific">Piloderma croceum (strain F 1598)</name>
    <dbReference type="NCBI Taxonomy" id="765440"/>
    <lineage>
        <taxon>Eukaryota</taxon>
        <taxon>Fungi</taxon>
        <taxon>Dikarya</taxon>
        <taxon>Basidiomycota</taxon>
        <taxon>Agaricomycotina</taxon>
        <taxon>Agaricomycetes</taxon>
        <taxon>Agaricomycetidae</taxon>
        <taxon>Atheliales</taxon>
        <taxon>Atheliaceae</taxon>
        <taxon>Piloderma</taxon>
    </lineage>
</organism>
<feature type="coiled-coil region" evidence="8">
    <location>
        <begin position="248"/>
        <end position="275"/>
    </location>
</feature>
<dbReference type="GO" id="GO:0004842">
    <property type="term" value="F:ubiquitin-protein transferase activity"/>
    <property type="evidence" value="ECO:0007669"/>
    <property type="project" value="InterPro"/>
</dbReference>
<evidence type="ECO:0000256" key="9">
    <source>
        <dbReference type="SAM" id="MobiDB-lite"/>
    </source>
</evidence>
<dbReference type="PROSITE" id="PS50089">
    <property type="entry name" value="ZF_RING_2"/>
    <property type="match status" value="1"/>
</dbReference>
<feature type="region of interest" description="Disordered" evidence="9">
    <location>
        <begin position="294"/>
        <end position="335"/>
    </location>
</feature>
<name>A0A0C3GLB0_PILCF</name>
<evidence type="ECO:0000256" key="2">
    <source>
        <dbReference type="ARBA" id="ARBA00022723"/>
    </source>
</evidence>
<gene>
    <name evidence="12" type="ORF">PILCRDRAFT_810424</name>
</gene>
<keyword evidence="8" id="KW-0175">Coiled coil</keyword>
<evidence type="ECO:0000313" key="13">
    <source>
        <dbReference type="Proteomes" id="UP000054166"/>
    </source>
</evidence>
<keyword evidence="13" id="KW-1185">Reference proteome</keyword>
<dbReference type="PANTHER" id="PTHR11685">
    <property type="entry name" value="RBR FAMILY RING FINGER AND IBR DOMAIN-CONTAINING"/>
    <property type="match status" value="1"/>
</dbReference>
<dbReference type="SMART" id="SM00184">
    <property type="entry name" value="RING"/>
    <property type="match status" value="1"/>
</dbReference>